<dbReference type="EMBL" id="LLXL01006200">
    <property type="protein sequence ID" value="PKK56105.1"/>
    <property type="molecule type" value="Genomic_DNA"/>
</dbReference>
<dbReference type="VEuPathDB" id="FungiDB:RhiirA1_447915"/>
<feature type="coiled-coil region" evidence="1">
    <location>
        <begin position="58"/>
        <end position="92"/>
    </location>
</feature>
<name>A0A2N1M3A0_9GLOM</name>
<dbReference type="AlphaFoldDB" id="A0A2N1M3A0"/>
<evidence type="ECO:0000313" key="2">
    <source>
        <dbReference type="EMBL" id="PKK56105.1"/>
    </source>
</evidence>
<keyword evidence="1" id="KW-0175">Coiled coil</keyword>
<proteinExistence type="predicted"/>
<evidence type="ECO:0000256" key="1">
    <source>
        <dbReference type="SAM" id="Coils"/>
    </source>
</evidence>
<comment type="caution">
    <text evidence="2">The sequence shown here is derived from an EMBL/GenBank/DDBJ whole genome shotgun (WGS) entry which is preliminary data.</text>
</comment>
<organism evidence="2 3">
    <name type="scientific">Rhizophagus irregularis</name>
    <dbReference type="NCBI Taxonomy" id="588596"/>
    <lineage>
        <taxon>Eukaryota</taxon>
        <taxon>Fungi</taxon>
        <taxon>Fungi incertae sedis</taxon>
        <taxon>Mucoromycota</taxon>
        <taxon>Glomeromycotina</taxon>
        <taxon>Glomeromycetes</taxon>
        <taxon>Glomerales</taxon>
        <taxon>Glomeraceae</taxon>
        <taxon>Rhizophagus</taxon>
    </lineage>
</organism>
<dbReference type="VEuPathDB" id="FungiDB:FUN_001123"/>
<gene>
    <name evidence="2" type="ORF">RhiirC2_830184</name>
</gene>
<sequence length="178" mass="21164">MEDRLEGLLDDAHNREEYLRQELNNTRATILRTRRTYEDAVRHRQHWEVLTQNTQIQLANIQAQFANSQIQLANVQRERDESRRNAHRLLQRYNTETERSRRRANGIIQQARAWRGQFLNCRNHGQNLQNQVNNLNQQILVLQNNPPVIQQPIMAGYASKKFRGASGKDPELWLQEFR</sequence>
<dbReference type="Proteomes" id="UP000233469">
    <property type="component" value="Unassembled WGS sequence"/>
</dbReference>
<reference evidence="2 3" key="2">
    <citation type="submission" date="2017-10" db="EMBL/GenBank/DDBJ databases">
        <title>Extensive intraspecific genome diversity in a model arbuscular mycorrhizal fungus.</title>
        <authorList>
            <person name="Chen E.C.H."/>
            <person name="Morin E."/>
            <person name="Baudet D."/>
            <person name="Noel J."/>
            <person name="Ndikumana S."/>
            <person name="Charron P."/>
            <person name="St-Onge C."/>
            <person name="Giorgi J."/>
            <person name="Grigoriev I.V."/>
            <person name="Roux C."/>
            <person name="Martin F.M."/>
            <person name="Corradi N."/>
        </authorList>
    </citation>
    <scope>NUCLEOTIDE SEQUENCE [LARGE SCALE GENOMIC DNA]</scope>
    <source>
        <strain evidence="2 3">C2</strain>
    </source>
</reference>
<protein>
    <submittedName>
        <fullName evidence="2">Uncharacterized protein</fullName>
    </submittedName>
</protein>
<reference evidence="2 3" key="1">
    <citation type="submission" date="2016-04" db="EMBL/GenBank/DDBJ databases">
        <title>Genome analyses suggest a sexual origin of heterokaryosis in a supposedly ancient asexual fungus.</title>
        <authorList>
            <person name="Ropars J."/>
            <person name="Sedzielewska K."/>
            <person name="Noel J."/>
            <person name="Charron P."/>
            <person name="Farinelli L."/>
            <person name="Marton T."/>
            <person name="Kruger M."/>
            <person name="Pelin A."/>
            <person name="Brachmann A."/>
            <person name="Corradi N."/>
        </authorList>
    </citation>
    <scope>NUCLEOTIDE SEQUENCE [LARGE SCALE GENOMIC DNA]</scope>
    <source>
        <strain evidence="2 3">C2</strain>
    </source>
</reference>
<accession>A0A2N1M3A0</accession>
<evidence type="ECO:0000313" key="3">
    <source>
        <dbReference type="Proteomes" id="UP000233469"/>
    </source>
</evidence>